<reference evidence="1" key="1">
    <citation type="journal article" date="2021" name="Proc. Natl. Acad. Sci. U.S.A.">
        <title>A Catalog of Tens of Thousands of Viruses from Human Metagenomes Reveals Hidden Associations with Chronic Diseases.</title>
        <authorList>
            <person name="Tisza M.J."/>
            <person name="Buck C.B."/>
        </authorList>
    </citation>
    <scope>NUCLEOTIDE SEQUENCE</scope>
    <source>
        <strain evidence="1">CthqG28</strain>
    </source>
</reference>
<proteinExistence type="predicted"/>
<dbReference type="InterPro" id="IPR036412">
    <property type="entry name" value="HAD-like_sf"/>
</dbReference>
<organism evidence="1">
    <name type="scientific">Siphoviridae sp. cthqG28</name>
    <dbReference type="NCBI Taxonomy" id="2826427"/>
    <lineage>
        <taxon>Viruses</taxon>
        <taxon>Duplodnaviria</taxon>
        <taxon>Heunggongvirae</taxon>
        <taxon>Uroviricota</taxon>
        <taxon>Caudoviricetes</taxon>
    </lineage>
</organism>
<protein>
    <submittedName>
        <fullName evidence="1">Phosphatase</fullName>
    </submittedName>
</protein>
<accession>A0A8S5LZ35</accession>
<evidence type="ECO:0000313" key="1">
    <source>
        <dbReference type="EMBL" id="DAD75136.1"/>
    </source>
</evidence>
<dbReference type="SUPFAM" id="SSF56784">
    <property type="entry name" value="HAD-like"/>
    <property type="match status" value="1"/>
</dbReference>
<sequence>MKCVIFELDGVLRDAEGNAIAGNVALAKSLYSAGHDVLIMRAKHAYEWLHANDVFYDDIMASHQQIDADRVAMAVVSDDVIYAAMRNVGIHCWLYK</sequence>
<dbReference type="EMBL" id="BK014774">
    <property type="protein sequence ID" value="DAD75136.1"/>
    <property type="molecule type" value="Genomic_DNA"/>
</dbReference>
<name>A0A8S5LZ35_9CAUD</name>